<reference evidence="3 4" key="1">
    <citation type="journal article" date="2014" name="Genome Biol. Evol.">
        <title>The genome of the myxosporean Thelohanellus kitauei shows adaptations to nutrient acquisition within its fish host.</title>
        <authorList>
            <person name="Yang Y."/>
            <person name="Xiong J."/>
            <person name="Zhou Z."/>
            <person name="Huo F."/>
            <person name="Miao W."/>
            <person name="Ran C."/>
            <person name="Liu Y."/>
            <person name="Zhang J."/>
            <person name="Feng J."/>
            <person name="Wang M."/>
            <person name="Wang M."/>
            <person name="Wang L."/>
            <person name="Yao B."/>
        </authorList>
    </citation>
    <scope>NUCLEOTIDE SEQUENCE [LARGE SCALE GENOMIC DNA]</scope>
    <source>
        <strain evidence="3">Wuqing</strain>
    </source>
</reference>
<evidence type="ECO:0000256" key="2">
    <source>
        <dbReference type="ARBA" id="ARBA00022737"/>
    </source>
</evidence>
<evidence type="ECO:0000313" key="4">
    <source>
        <dbReference type="Proteomes" id="UP000031668"/>
    </source>
</evidence>
<dbReference type="Gene3D" id="2.120.10.80">
    <property type="entry name" value="Kelch-type beta propeller"/>
    <property type="match status" value="2"/>
</dbReference>
<dbReference type="EMBL" id="JWZT01005375">
    <property type="protein sequence ID" value="KII61159.1"/>
    <property type="molecule type" value="Genomic_DNA"/>
</dbReference>
<dbReference type="InterPro" id="IPR015915">
    <property type="entry name" value="Kelch-typ_b-propeller"/>
</dbReference>
<keyword evidence="1" id="KW-0880">Kelch repeat</keyword>
<organism evidence="3 4">
    <name type="scientific">Thelohanellus kitauei</name>
    <name type="common">Myxosporean</name>
    <dbReference type="NCBI Taxonomy" id="669202"/>
    <lineage>
        <taxon>Eukaryota</taxon>
        <taxon>Metazoa</taxon>
        <taxon>Cnidaria</taxon>
        <taxon>Myxozoa</taxon>
        <taxon>Myxosporea</taxon>
        <taxon>Bivalvulida</taxon>
        <taxon>Platysporina</taxon>
        <taxon>Myxobolidae</taxon>
        <taxon>Thelohanellus</taxon>
    </lineage>
</organism>
<gene>
    <name evidence="3" type="ORF">RF11_16442</name>
</gene>
<proteinExistence type="predicted"/>
<accession>A0A0C2MA13</accession>
<sequence>MASVGEYLIIFAQVGYASTGEFSKLWSYNTITGVWSRHKKPIEIKFSRLPHWICKLGDLVYMFGGQIVGCRNYREYITSVVSFDITHDKWSTVYTRADNYGDDDDGDDDDDDPPEMELSLLFYHCGSLYIQGKIDEYENLCGMYKFCLETSKWSLVPQNGQTPRFKYIVHGTVYNNQLYCFGKRRGVTNGFREIPIFDFTTNTWTTRATIAKNQQYPDDRAAASYTFWENFAYMSGGIVGDSRSVSDIWRMDLETLEWLKLDVSLQTGEYHHLMSVVDDCYLYSFGANGQGLDFFDKFERFTLRPPSLYLLSLETVCRSPNMSSLISSLPSDIVDKHKLNDNNSS</sequence>
<dbReference type="PANTHER" id="PTHR46228">
    <property type="entry name" value="KELCH DOMAIN-CONTAINING PROTEIN"/>
    <property type="match status" value="1"/>
</dbReference>
<keyword evidence="4" id="KW-1185">Reference proteome</keyword>
<dbReference type="AlphaFoldDB" id="A0A0C2MA13"/>
<evidence type="ECO:0000313" key="3">
    <source>
        <dbReference type="EMBL" id="KII61159.1"/>
    </source>
</evidence>
<dbReference type="SUPFAM" id="SSF117281">
    <property type="entry name" value="Kelch motif"/>
    <property type="match status" value="1"/>
</dbReference>
<dbReference type="Proteomes" id="UP000031668">
    <property type="component" value="Unassembled WGS sequence"/>
</dbReference>
<dbReference type="PANTHER" id="PTHR46228:SF2">
    <property type="entry name" value="KELCH REPEAT PROTEIN (AFU_ORTHOLOGUE AFUA_4G14350)"/>
    <property type="match status" value="1"/>
</dbReference>
<name>A0A0C2MA13_THEKT</name>
<dbReference type="Pfam" id="PF24681">
    <property type="entry name" value="Kelch_KLHDC2_KLHL20_DRC7"/>
    <property type="match status" value="1"/>
</dbReference>
<dbReference type="OrthoDB" id="10251809at2759"/>
<comment type="caution">
    <text evidence="3">The sequence shown here is derived from an EMBL/GenBank/DDBJ whole genome shotgun (WGS) entry which is preliminary data.</text>
</comment>
<evidence type="ECO:0000256" key="1">
    <source>
        <dbReference type="ARBA" id="ARBA00022441"/>
    </source>
</evidence>
<keyword evidence="2" id="KW-0677">Repeat</keyword>
<protein>
    <submittedName>
        <fullName evidence="3">Kelch domain-containing protein 10</fullName>
    </submittedName>
</protein>